<comment type="caution">
    <text evidence="3">The sequence shown here is derived from an EMBL/GenBank/DDBJ whole genome shotgun (WGS) entry which is preliminary data.</text>
</comment>
<organism evidence="3 4">
    <name type="scientific">Batillaria attramentaria</name>
    <dbReference type="NCBI Taxonomy" id="370345"/>
    <lineage>
        <taxon>Eukaryota</taxon>
        <taxon>Metazoa</taxon>
        <taxon>Spiralia</taxon>
        <taxon>Lophotrochozoa</taxon>
        <taxon>Mollusca</taxon>
        <taxon>Gastropoda</taxon>
        <taxon>Caenogastropoda</taxon>
        <taxon>Sorbeoconcha</taxon>
        <taxon>Cerithioidea</taxon>
        <taxon>Batillariidae</taxon>
        <taxon>Batillaria</taxon>
    </lineage>
</organism>
<evidence type="ECO:0000313" key="4">
    <source>
        <dbReference type="Proteomes" id="UP001519460"/>
    </source>
</evidence>
<evidence type="ECO:0000313" key="3">
    <source>
        <dbReference type="EMBL" id="KAK7461572.1"/>
    </source>
</evidence>
<accession>A0ABD0J5K8</accession>
<feature type="transmembrane region" description="Helical" evidence="2">
    <location>
        <begin position="298"/>
        <end position="320"/>
    </location>
</feature>
<protein>
    <submittedName>
        <fullName evidence="3">Uncharacterized protein</fullName>
    </submittedName>
</protein>
<dbReference type="AlphaFoldDB" id="A0ABD0J5K8"/>
<keyword evidence="2" id="KW-1133">Transmembrane helix</keyword>
<evidence type="ECO:0000256" key="1">
    <source>
        <dbReference type="SAM" id="MobiDB-lite"/>
    </source>
</evidence>
<dbReference type="Proteomes" id="UP001519460">
    <property type="component" value="Unassembled WGS sequence"/>
</dbReference>
<keyword evidence="2" id="KW-0812">Transmembrane</keyword>
<feature type="region of interest" description="Disordered" evidence="1">
    <location>
        <begin position="325"/>
        <end position="404"/>
    </location>
</feature>
<feature type="non-terminal residue" evidence="3">
    <location>
        <position position="1"/>
    </location>
</feature>
<gene>
    <name evidence="3" type="ORF">BaRGS_00038657</name>
</gene>
<dbReference type="EMBL" id="JACVVK020000634">
    <property type="protein sequence ID" value="KAK7461572.1"/>
    <property type="molecule type" value="Genomic_DNA"/>
</dbReference>
<proteinExistence type="predicted"/>
<sequence>VGKNYMQLVEVTVDGRHIYTFCNDISCIDIPHIITGNLPVRGQLVELTRRDIYLPMCELQVEGCQSGWWGDRCEKVCSTLCDGSCERDNGNRCLSCKGHFAPPLCTACVPGWHGDQCEQQCSENCLPDNNGEITCGQSNGHCNLGDSLYVCRCLSLCVVPKVGTHKRALGDVETTVPEGVKWILVFVTDADQDFMVQSVKLRVGTDVSIKPATDKMASVPVGFCGLLQLAQVARTVITEQCGADLVVTVVTTPSVIIITDTVLMDVMTVMAEICVTTFGMLTVVSSGSSDTQDTVGPVVGSVVGTGVLIAVSVLIAAVIIRKRRSRDAPSPDESSEQRTEVQISHEEPRPVVDTEGNKPETSDPESNYSHLENYETPEDIRPYSVLQQGGRHPTNVNTQGDNEAVVCHDSTDDKAYENVEKQ</sequence>
<keyword evidence="4" id="KW-1185">Reference proteome</keyword>
<name>A0ABD0J5K8_9CAEN</name>
<evidence type="ECO:0000256" key="2">
    <source>
        <dbReference type="SAM" id="Phobius"/>
    </source>
</evidence>
<reference evidence="3 4" key="1">
    <citation type="journal article" date="2023" name="Sci. Data">
        <title>Genome assembly of the Korean intertidal mud-creeper Batillaria attramentaria.</title>
        <authorList>
            <person name="Patra A.K."/>
            <person name="Ho P.T."/>
            <person name="Jun S."/>
            <person name="Lee S.J."/>
            <person name="Kim Y."/>
            <person name="Won Y.J."/>
        </authorList>
    </citation>
    <scope>NUCLEOTIDE SEQUENCE [LARGE SCALE GENOMIC DNA]</scope>
    <source>
        <strain evidence="3">Wonlab-2016</strain>
    </source>
</reference>
<keyword evidence="2" id="KW-0472">Membrane</keyword>
<feature type="compositionally biased region" description="Basic and acidic residues" evidence="1">
    <location>
        <begin position="335"/>
        <end position="361"/>
    </location>
</feature>